<feature type="compositionally biased region" description="Polar residues" evidence="6">
    <location>
        <begin position="176"/>
        <end position="186"/>
    </location>
</feature>
<keyword evidence="2" id="KW-0677">Repeat</keyword>
<dbReference type="SUPFAM" id="SSF57667">
    <property type="entry name" value="beta-beta-alpha zinc fingers"/>
    <property type="match status" value="3"/>
</dbReference>
<dbReference type="PROSITE" id="PS50157">
    <property type="entry name" value="ZINC_FINGER_C2H2_2"/>
    <property type="match status" value="5"/>
</dbReference>
<keyword evidence="4" id="KW-0862">Zinc</keyword>
<keyword evidence="3 5" id="KW-0863">Zinc-finger</keyword>
<evidence type="ECO:0000256" key="6">
    <source>
        <dbReference type="SAM" id="MobiDB-lite"/>
    </source>
</evidence>
<evidence type="ECO:0000259" key="7">
    <source>
        <dbReference type="PROSITE" id="PS50157"/>
    </source>
</evidence>
<dbReference type="SMART" id="SM00355">
    <property type="entry name" value="ZnF_C2H2"/>
    <property type="match status" value="5"/>
</dbReference>
<evidence type="ECO:0000256" key="3">
    <source>
        <dbReference type="ARBA" id="ARBA00022771"/>
    </source>
</evidence>
<feature type="domain" description="C2H2-type" evidence="7">
    <location>
        <begin position="84"/>
        <end position="111"/>
    </location>
</feature>
<comment type="caution">
    <text evidence="8">The sequence shown here is derived from an EMBL/GenBank/DDBJ whole genome shotgun (WGS) entry which is preliminary data.</text>
</comment>
<feature type="domain" description="C2H2-type" evidence="7">
    <location>
        <begin position="56"/>
        <end position="83"/>
    </location>
</feature>
<feature type="domain" description="C2H2-type" evidence="7">
    <location>
        <begin position="139"/>
        <end position="166"/>
    </location>
</feature>
<keyword evidence="9" id="KW-1185">Reference proteome</keyword>
<reference evidence="8 9" key="1">
    <citation type="submission" date="2024-08" db="EMBL/GenBank/DDBJ databases">
        <authorList>
            <person name="Cucini C."/>
            <person name="Frati F."/>
        </authorList>
    </citation>
    <scope>NUCLEOTIDE SEQUENCE [LARGE SCALE GENOMIC DNA]</scope>
</reference>
<evidence type="ECO:0000256" key="2">
    <source>
        <dbReference type="ARBA" id="ARBA00022737"/>
    </source>
</evidence>
<dbReference type="EMBL" id="CAXLJM020000147">
    <property type="protein sequence ID" value="CAL8141477.1"/>
    <property type="molecule type" value="Genomic_DNA"/>
</dbReference>
<proteinExistence type="predicted"/>
<feature type="region of interest" description="Disordered" evidence="6">
    <location>
        <begin position="163"/>
        <end position="190"/>
    </location>
</feature>
<evidence type="ECO:0000313" key="8">
    <source>
        <dbReference type="EMBL" id="CAL8141477.1"/>
    </source>
</evidence>
<dbReference type="Pfam" id="PF00096">
    <property type="entry name" value="zf-C2H2"/>
    <property type="match status" value="5"/>
</dbReference>
<evidence type="ECO:0000256" key="4">
    <source>
        <dbReference type="ARBA" id="ARBA00022833"/>
    </source>
</evidence>
<dbReference type="PROSITE" id="PS00028">
    <property type="entry name" value="ZINC_FINGER_C2H2_1"/>
    <property type="match status" value="3"/>
</dbReference>
<dbReference type="PANTHER" id="PTHR24379">
    <property type="entry name" value="KRAB AND ZINC FINGER DOMAIN-CONTAINING"/>
    <property type="match status" value="1"/>
</dbReference>
<gene>
    <name evidence="8" type="ORF">ODALV1_LOCUS28731</name>
</gene>
<name>A0ABP1S1J5_9HEXA</name>
<evidence type="ECO:0000256" key="5">
    <source>
        <dbReference type="PROSITE-ProRule" id="PRU00042"/>
    </source>
</evidence>
<dbReference type="PANTHER" id="PTHR24379:SF121">
    <property type="entry name" value="C2H2-TYPE DOMAIN-CONTAINING PROTEIN"/>
    <property type="match status" value="1"/>
</dbReference>
<keyword evidence="1" id="KW-0479">Metal-binding</keyword>
<dbReference type="Gene3D" id="3.30.160.60">
    <property type="entry name" value="Classic Zinc Finger"/>
    <property type="match status" value="3"/>
</dbReference>
<dbReference type="InterPro" id="IPR013087">
    <property type="entry name" value="Znf_C2H2_type"/>
</dbReference>
<organism evidence="8 9">
    <name type="scientific">Orchesella dallaii</name>
    <dbReference type="NCBI Taxonomy" id="48710"/>
    <lineage>
        <taxon>Eukaryota</taxon>
        <taxon>Metazoa</taxon>
        <taxon>Ecdysozoa</taxon>
        <taxon>Arthropoda</taxon>
        <taxon>Hexapoda</taxon>
        <taxon>Collembola</taxon>
        <taxon>Entomobryomorpha</taxon>
        <taxon>Entomobryoidea</taxon>
        <taxon>Orchesellidae</taxon>
        <taxon>Orchesellinae</taxon>
        <taxon>Orchesella</taxon>
    </lineage>
</organism>
<feature type="domain" description="C2H2-type" evidence="7">
    <location>
        <begin position="28"/>
        <end position="55"/>
    </location>
</feature>
<accession>A0ABP1S1J5</accession>
<sequence length="228" mass="26718">MGFTLKSKFESHLKTFHFKENKQQQGGYSCSECGVTYSLKTHWSRHINDRQRQKSYQCAKCNRVFKRKKYFDNHLKNHGKERTLVCPKCNKGFQVLDVLRKHMQTHTNERNFSYDKCEKTFKTKKELTQHRLIHGERKLKCQLCNASFDKKSQFTLHMNRHEKRLKQKESGVGKASPTNRDPNGNENIGIEMGESITPQAAVSVVLEAKIPPLITQYQELEDYVRDHG</sequence>
<evidence type="ECO:0000256" key="1">
    <source>
        <dbReference type="ARBA" id="ARBA00022723"/>
    </source>
</evidence>
<evidence type="ECO:0000313" key="9">
    <source>
        <dbReference type="Proteomes" id="UP001642540"/>
    </source>
</evidence>
<protein>
    <recommendedName>
        <fullName evidence="7">C2H2-type domain-containing protein</fullName>
    </recommendedName>
</protein>
<dbReference type="Proteomes" id="UP001642540">
    <property type="component" value="Unassembled WGS sequence"/>
</dbReference>
<feature type="domain" description="C2H2-type" evidence="7">
    <location>
        <begin position="112"/>
        <end position="139"/>
    </location>
</feature>
<dbReference type="InterPro" id="IPR036236">
    <property type="entry name" value="Znf_C2H2_sf"/>
</dbReference>